<accession>A0A8X6WS66</accession>
<keyword evidence="2" id="KW-1185">Reference proteome</keyword>
<dbReference type="AlphaFoldDB" id="A0A8X6WS66"/>
<name>A0A8X6WS66_9ARAC</name>
<dbReference type="EMBL" id="BMAV01001064">
    <property type="protein sequence ID" value="GFY38786.1"/>
    <property type="molecule type" value="Genomic_DNA"/>
</dbReference>
<organism evidence="1 2">
    <name type="scientific">Trichonephila inaurata madagascariensis</name>
    <dbReference type="NCBI Taxonomy" id="2747483"/>
    <lineage>
        <taxon>Eukaryota</taxon>
        <taxon>Metazoa</taxon>
        <taxon>Ecdysozoa</taxon>
        <taxon>Arthropoda</taxon>
        <taxon>Chelicerata</taxon>
        <taxon>Arachnida</taxon>
        <taxon>Araneae</taxon>
        <taxon>Araneomorphae</taxon>
        <taxon>Entelegynae</taxon>
        <taxon>Araneoidea</taxon>
        <taxon>Nephilidae</taxon>
        <taxon>Trichonephila</taxon>
        <taxon>Trichonephila inaurata</taxon>
    </lineage>
</organism>
<evidence type="ECO:0000313" key="2">
    <source>
        <dbReference type="Proteomes" id="UP000886998"/>
    </source>
</evidence>
<proteinExistence type="predicted"/>
<protein>
    <submittedName>
        <fullName evidence="1">NRF domain-containing protein</fullName>
    </submittedName>
</protein>
<comment type="caution">
    <text evidence="1">The sequence shown here is derived from an EMBL/GenBank/DDBJ whole genome shotgun (WGS) entry which is preliminary data.</text>
</comment>
<dbReference type="Proteomes" id="UP000886998">
    <property type="component" value="Unassembled WGS sequence"/>
</dbReference>
<sequence length="162" mass="18325">MKDKRKTTRGVQAESQVLEEKFFKVRHKVQNNSLWVKVWRTFLKAKPRIQSARLEAANDSVVDDGSIKIGENETDAVPQQTFKEAEKEITDFVNSLLRSILPKIVGGSGDAKLSPQCTAGMMKIFGTGNESWVEPLLCPDFIKNHLSKWESGTERHLKEIEP</sequence>
<reference evidence="1" key="1">
    <citation type="submission" date="2020-08" db="EMBL/GenBank/DDBJ databases">
        <title>Multicomponent nature underlies the extraordinary mechanical properties of spider dragline silk.</title>
        <authorList>
            <person name="Kono N."/>
            <person name="Nakamura H."/>
            <person name="Mori M."/>
            <person name="Yoshida Y."/>
            <person name="Ohtoshi R."/>
            <person name="Malay A.D."/>
            <person name="Moran D.A.P."/>
            <person name="Tomita M."/>
            <person name="Numata K."/>
            <person name="Arakawa K."/>
        </authorList>
    </citation>
    <scope>NUCLEOTIDE SEQUENCE</scope>
</reference>
<gene>
    <name evidence="1" type="primary">X975_11811</name>
    <name evidence="1" type="ORF">TNIN_342161</name>
</gene>
<evidence type="ECO:0000313" key="1">
    <source>
        <dbReference type="EMBL" id="GFY38786.1"/>
    </source>
</evidence>